<evidence type="ECO:0000313" key="1">
    <source>
        <dbReference type="EMBL" id="TWR88502.1"/>
    </source>
</evidence>
<organism evidence="1 2">
    <name type="scientific">Pseudomonas saxonica</name>
    <dbReference type="NCBI Taxonomy" id="2600598"/>
    <lineage>
        <taxon>Bacteria</taxon>
        <taxon>Pseudomonadati</taxon>
        <taxon>Pseudomonadota</taxon>
        <taxon>Gammaproteobacteria</taxon>
        <taxon>Pseudomonadales</taxon>
        <taxon>Pseudomonadaceae</taxon>
        <taxon>Pseudomonas</taxon>
    </lineage>
</organism>
<proteinExistence type="predicted"/>
<protein>
    <submittedName>
        <fullName evidence="1">Uncharacterized protein</fullName>
    </submittedName>
</protein>
<sequence length="166" mass="18730">MKFQWRKNNKPLAGKLIYRSDEYSIDFICASSEQLISKSGSNGCMPLTAGTLQIEVGIETKTLLYPWGFLPLINLDTEAMEVPNPTLGSVYVHTHEIYLMKGVALEIPGSNIWKTIKIRNSDYIYIGPDNYNHKGKTHIEFSTNTIIGLENGNMACIFLKPENQEK</sequence>
<dbReference type="EMBL" id="VFIO01000005">
    <property type="protein sequence ID" value="TWR88502.1"/>
    <property type="molecule type" value="Genomic_DNA"/>
</dbReference>
<name>A0ABY3GFN0_9PSED</name>
<gene>
    <name evidence="1" type="ORF">FJD38_13890</name>
</gene>
<comment type="caution">
    <text evidence="1">The sequence shown here is derived from an EMBL/GenBank/DDBJ whole genome shotgun (WGS) entry which is preliminary data.</text>
</comment>
<dbReference type="Proteomes" id="UP000318428">
    <property type="component" value="Unassembled WGS sequence"/>
</dbReference>
<dbReference type="RefSeq" id="WP_146385807.1">
    <property type="nucleotide sequence ID" value="NZ_VFIO01000005.1"/>
</dbReference>
<accession>A0ABY3GFN0</accession>
<keyword evidence="2" id="KW-1185">Reference proteome</keyword>
<evidence type="ECO:0000313" key="2">
    <source>
        <dbReference type="Proteomes" id="UP000318428"/>
    </source>
</evidence>
<reference evidence="1 2" key="1">
    <citation type="submission" date="2019-06" db="EMBL/GenBank/DDBJ databases">
        <title>Pseudomonas bimorpha sp. nov. isolated from bovine raw milk and skim milk concentrate.</title>
        <authorList>
            <person name="Hofmann K."/>
            <person name="Huptas C."/>
            <person name="Doll E."/>
            <person name="Scherer S."/>
            <person name="Wenning M."/>
        </authorList>
    </citation>
    <scope>NUCLEOTIDE SEQUENCE [LARGE SCALE GENOMIC DNA]</scope>
    <source>
        <strain evidence="1 2">DSM 108989</strain>
    </source>
</reference>